<evidence type="ECO:0000313" key="2">
    <source>
        <dbReference type="EMBL" id="CAD7666496.1"/>
    </source>
</evidence>
<protein>
    <submittedName>
        <fullName evidence="2">Uncharacterized protein</fullName>
    </submittedName>
</protein>
<sequence length="154" mass="17073">MQQEMNLDLPTNIARNRQTPVPQQSEDVMLLRILEEVIEPSAPNVATPTTPVPPVDLNERMAISAIQKQLMSFEVTTPTTPNAMGSPFQSVQPAPSYQQIPPPAYTATGYVQTMNNNGQQGVPSPQANFQLQPRPQGPRLSKPRQQYLPQNMQL</sequence>
<organism evidence="2">
    <name type="scientific">Oppiella nova</name>
    <dbReference type="NCBI Taxonomy" id="334625"/>
    <lineage>
        <taxon>Eukaryota</taxon>
        <taxon>Metazoa</taxon>
        <taxon>Ecdysozoa</taxon>
        <taxon>Arthropoda</taxon>
        <taxon>Chelicerata</taxon>
        <taxon>Arachnida</taxon>
        <taxon>Acari</taxon>
        <taxon>Acariformes</taxon>
        <taxon>Sarcoptiformes</taxon>
        <taxon>Oribatida</taxon>
        <taxon>Brachypylina</taxon>
        <taxon>Oppioidea</taxon>
        <taxon>Oppiidae</taxon>
        <taxon>Oppiella</taxon>
    </lineage>
</organism>
<feature type="compositionally biased region" description="Polar residues" evidence="1">
    <location>
        <begin position="143"/>
        <end position="154"/>
    </location>
</feature>
<dbReference type="OrthoDB" id="10035882at2759"/>
<feature type="compositionally biased region" description="Polar residues" evidence="1">
    <location>
        <begin position="77"/>
        <end position="99"/>
    </location>
</feature>
<accession>A0A7R9MTR0</accession>
<evidence type="ECO:0000313" key="3">
    <source>
        <dbReference type="Proteomes" id="UP000728032"/>
    </source>
</evidence>
<keyword evidence="3" id="KW-1185">Reference proteome</keyword>
<dbReference type="Proteomes" id="UP000728032">
    <property type="component" value="Unassembled WGS sequence"/>
</dbReference>
<feature type="non-terminal residue" evidence="2">
    <location>
        <position position="1"/>
    </location>
</feature>
<evidence type="ECO:0000256" key="1">
    <source>
        <dbReference type="SAM" id="MobiDB-lite"/>
    </source>
</evidence>
<dbReference type="EMBL" id="OC969196">
    <property type="protein sequence ID" value="CAD7666496.1"/>
    <property type="molecule type" value="Genomic_DNA"/>
</dbReference>
<dbReference type="AlphaFoldDB" id="A0A7R9MTR0"/>
<dbReference type="EMBL" id="CAJPVJ010054371">
    <property type="protein sequence ID" value="CAG2183492.1"/>
    <property type="molecule type" value="Genomic_DNA"/>
</dbReference>
<gene>
    <name evidence="2" type="ORF">ONB1V03_LOCUS22912</name>
</gene>
<name>A0A7R9MTR0_9ACAR</name>
<feature type="compositionally biased region" description="Polar residues" evidence="1">
    <location>
        <begin position="109"/>
        <end position="133"/>
    </location>
</feature>
<proteinExistence type="predicted"/>
<feature type="region of interest" description="Disordered" evidence="1">
    <location>
        <begin position="77"/>
        <end position="154"/>
    </location>
</feature>
<reference evidence="2" key="1">
    <citation type="submission" date="2020-11" db="EMBL/GenBank/DDBJ databases">
        <authorList>
            <person name="Tran Van P."/>
        </authorList>
    </citation>
    <scope>NUCLEOTIDE SEQUENCE</scope>
</reference>